<organism evidence="1 2">
    <name type="scientific">Paeniroseomonas aquatica</name>
    <dbReference type="NCBI Taxonomy" id="373043"/>
    <lineage>
        <taxon>Bacteria</taxon>
        <taxon>Pseudomonadati</taxon>
        <taxon>Pseudomonadota</taxon>
        <taxon>Alphaproteobacteria</taxon>
        <taxon>Acetobacterales</taxon>
        <taxon>Acetobacteraceae</taxon>
        <taxon>Paeniroseomonas</taxon>
    </lineage>
</organism>
<gene>
    <name evidence="1" type="ORF">QWZ14_03195</name>
</gene>
<dbReference type="Proteomes" id="UP001529369">
    <property type="component" value="Unassembled WGS sequence"/>
</dbReference>
<evidence type="ECO:0000313" key="1">
    <source>
        <dbReference type="EMBL" id="MDN3563378.1"/>
    </source>
</evidence>
<accession>A0ABT8A0W1</accession>
<evidence type="ECO:0000313" key="2">
    <source>
        <dbReference type="Proteomes" id="UP001529369"/>
    </source>
</evidence>
<keyword evidence="2" id="KW-1185">Reference proteome</keyword>
<proteinExistence type="predicted"/>
<dbReference type="RefSeq" id="WP_290315121.1">
    <property type="nucleotide sequence ID" value="NZ_JAUFPN010000028.1"/>
</dbReference>
<dbReference type="Gene3D" id="2.160.20.160">
    <property type="match status" value="1"/>
</dbReference>
<comment type="caution">
    <text evidence="1">The sequence shown here is derived from an EMBL/GenBank/DDBJ whole genome shotgun (WGS) entry which is preliminary data.</text>
</comment>
<protein>
    <submittedName>
        <fullName evidence="1">Uncharacterized protein</fullName>
    </submittedName>
</protein>
<dbReference type="EMBL" id="JAUFPN010000028">
    <property type="protein sequence ID" value="MDN3563378.1"/>
    <property type="molecule type" value="Genomic_DNA"/>
</dbReference>
<feature type="non-terminal residue" evidence="1">
    <location>
        <position position="91"/>
    </location>
</feature>
<reference evidence="2" key="1">
    <citation type="journal article" date="2019" name="Int. J. Syst. Evol. Microbiol.">
        <title>The Global Catalogue of Microorganisms (GCM) 10K type strain sequencing project: providing services to taxonomists for standard genome sequencing and annotation.</title>
        <authorList>
            <consortium name="The Broad Institute Genomics Platform"/>
            <consortium name="The Broad Institute Genome Sequencing Center for Infectious Disease"/>
            <person name="Wu L."/>
            <person name="Ma J."/>
        </authorList>
    </citation>
    <scope>NUCLEOTIDE SEQUENCE [LARGE SCALE GENOMIC DNA]</scope>
    <source>
        <strain evidence="2">CECT 7131</strain>
    </source>
</reference>
<name>A0ABT8A0W1_9PROT</name>
<sequence length="91" mass="8647">MSGTVTLGNSINIITLAGFTSLTGGTLDDTVTVTGALSGSTVDLAAGLDRLTLGNGGYTLTISNVETITGGTGADAVTLGAALSGGTVNLG</sequence>